<proteinExistence type="predicted"/>
<accession>A0A2V3PW83</accession>
<dbReference type="Pfam" id="PF16871">
    <property type="entry name" value="DUF5077"/>
    <property type="match status" value="1"/>
</dbReference>
<dbReference type="Pfam" id="PF11958">
    <property type="entry name" value="DUF3472"/>
    <property type="match status" value="1"/>
</dbReference>
<evidence type="ECO:0000313" key="3">
    <source>
        <dbReference type="Proteomes" id="UP000247973"/>
    </source>
</evidence>
<protein>
    <submittedName>
        <fullName evidence="2">Uncharacterized protein DUF5077</fullName>
    </submittedName>
</protein>
<dbReference type="InterPro" id="IPR031712">
    <property type="entry name" value="DUF5077"/>
</dbReference>
<gene>
    <name evidence="2" type="ORF">CLV62_101323</name>
</gene>
<evidence type="ECO:0000313" key="2">
    <source>
        <dbReference type="EMBL" id="PXV69054.1"/>
    </source>
</evidence>
<feature type="domain" description="DUF5077" evidence="1">
    <location>
        <begin position="34"/>
        <end position="154"/>
    </location>
</feature>
<dbReference type="Proteomes" id="UP000247973">
    <property type="component" value="Unassembled WGS sequence"/>
</dbReference>
<organism evidence="2 3">
    <name type="scientific">Dysgonomonas alginatilytica</name>
    <dbReference type="NCBI Taxonomy" id="1605892"/>
    <lineage>
        <taxon>Bacteria</taxon>
        <taxon>Pseudomonadati</taxon>
        <taxon>Bacteroidota</taxon>
        <taxon>Bacteroidia</taxon>
        <taxon>Bacteroidales</taxon>
        <taxon>Dysgonomonadaceae</taxon>
        <taxon>Dysgonomonas</taxon>
    </lineage>
</organism>
<dbReference type="EMBL" id="QICL01000001">
    <property type="protein sequence ID" value="PXV69054.1"/>
    <property type="molecule type" value="Genomic_DNA"/>
</dbReference>
<evidence type="ECO:0000259" key="1">
    <source>
        <dbReference type="Pfam" id="PF16871"/>
    </source>
</evidence>
<sequence>MNTKQRMKYLKHLCFTVVFFLLSTIYIAAAPINIPLGANAYLTRNTEGAKINDTGVSQWKDNGTVISSWFRINRKGKINLSVRARAFAPDTKIQVTAGGKNYPITLSSKEWTIVPVANNIEIDKIGYFRIDIQGTSKSGEFFADLSDLVVDGTALEVEPDYVHDFSYHFGRRGPSVHLKYPFPEKESVEYFHNEVTVPQGEDIIGSYYMANGFGQGYFGIQVNSETERRVLFSVWSPFDTQDPKEIPEDQQIKTLQRGKDVHIGEFGNEGSGGQSYLKYMWKAGTTYRFLTRIYPDGKGNTVYTAYFYATDESEWRLIASFLRPNTDTWYTNAYSFLENFIPNQGYITRKVEFGNQWVVTNKGKWIEITNAAFTYDATAKAKMRLDYAGGEVNNRFFLQNCGFFDQNTEYNTPFKRPVTNKRPDINLKKITSIK</sequence>
<dbReference type="RefSeq" id="WP_110309016.1">
    <property type="nucleotide sequence ID" value="NZ_QICL01000001.1"/>
</dbReference>
<name>A0A2V3PW83_9BACT</name>
<keyword evidence="3" id="KW-1185">Reference proteome</keyword>
<dbReference type="InterPro" id="IPR021862">
    <property type="entry name" value="DUF3472"/>
</dbReference>
<comment type="caution">
    <text evidence="2">The sequence shown here is derived from an EMBL/GenBank/DDBJ whole genome shotgun (WGS) entry which is preliminary data.</text>
</comment>
<dbReference type="OrthoDB" id="6014523at2"/>
<reference evidence="2 3" key="1">
    <citation type="submission" date="2018-03" db="EMBL/GenBank/DDBJ databases">
        <title>Genomic Encyclopedia of Archaeal and Bacterial Type Strains, Phase II (KMG-II): from individual species to whole genera.</title>
        <authorList>
            <person name="Goeker M."/>
        </authorList>
    </citation>
    <scope>NUCLEOTIDE SEQUENCE [LARGE SCALE GENOMIC DNA]</scope>
    <source>
        <strain evidence="2 3">DSM 100214</strain>
    </source>
</reference>
<dbReference type="AlphaFoldDB" id="A0A2V3PW83"/>